<organism evidence="3 4">
    <name type="scientific">Nitrospira defluvii</name>
    <dbReference type="NCBI Taxonomy" id="330214"/>
    <lineage>
        <taxon>Bacteria</taxon>
        <taxon>Pseudomonadati</taxon>
        <taxon>Nitrospirota</taxon>
        <taxon>Nitrospiria</taxon>
        <taxon>Nitrospirales</taxon>
        <taxon>Nitrospiraceae</taxon>
        <taxon>Nitrospira</taxon>
    </lineage>
</organism>
<feature type="signal peptide" evidence="2">
    <location>
        <begin position="1"/>
        <end position="21"/>
    </location>
</feature>
<keyword evidence="4" id="KW-1185">Reference proteome</keyword>
<evidence type="ECO:0008006" key="5">
    <source>
        <dbReference type="Google" id="ProtNLM"/>
    </source>
</evidence>
<feature type="chain" id="PRO_5003119793" description="Lipoprotein" evidence="2">
    <location>
        <begin position="22"/>
        <end position="98"/>
    </location>
</feature>
<evidence type="ECO:0000256" key="2">
    <source>
        <dbReference type="SAM" id="SignalP"/>
    </source>
</evidence>
<dbReference type="Proteomes" id="UP000001660">
    <property type="component" value="Chromosome"/>
</dbReference>
<evidence type="ECO:0000313" key="4">
    <source>
        <dbReference type="Proteomes" id="UP000001660"/>
    </source>
</evidence>
<dbReference type="PROSITE" id="PS51257">
    <property type="entry name" value="PROKAR_LIPOPROTEIN"/>
    <property type="match status" value="1"/>
</dbReference>
<feature type="region of interest" description="Disordered" evidence="1">
    <location>
        <begin position="71"/>
        <end position="98"/>
    </location>
</feature>
<proteinExistence type="predicted"/>
<protein>
    <recommendedName>
        <fullName evidence="5">Lipoprotein</fullName>
    </recommendedName>
</protein>
<sequence>MRRAVAFLFGAAAVIFMTACAESLHQGQGVAPQRAHWNAGDLEAPSYGQRPGAWWSPFGYYGSGYGWHRGGGENQQSSAPVPRPTPPANAPPQFQKKY</sequence>
<name>D8PBE5_9BACT</name>
<evidence type="ECO:0000256" key="1">
    <source>
        <dbReference type="SAM" id="MobiDB-lite"/>
    </source>
</evidence>
<dbReference type="EMBL" id="FP929003">
    <property type="protein sequence ID" value="CBK40554.1"/>
    <property type="molecule type" value="Genomic_DNA"/>
</dbReference>
<dbReference type="KEGG" id="nde:NIDE0787"/>
<reference evidence="3 4" key="1">
    <citation type="journal article" date="2010" name="Proc. Natl. Acad. Sci. U.S.A.">
        <title>A Nitrospira metagenome illuminates the physiology and evolution of globally important nitrite-oxidizing bacteria.</title>
        <authorList>
            <person name="Lucker S."/>
            <person name="Wagner M."/>
            <person name="Maixner F."/>
            <person name="Pelletier E."/>
            <person name="Koch H."/>
            <person name="Vacherie B."/>
            <person name="Rattei T."/>
            <person name="Sinninghe Damste J."/>
            <person name="Spieck E."/>
            <person name="Le Paslier D."/>
            <person name="Daims H."/>
        </authorList>
    </citation>
    <scope>NUCLEOTIDE SEQUENCE [LARGE SCALE GENOMIC DNA]</scope>
</reference>
<dbReference type="AlphaFoldDB" id="D8PBE5"/>
<gene>
    <name evidence="3" type="ORF">NIDE0787</name>
</gene>
<keyword evidence="2" id="KW-0732">Signal</keyword>
<feature type="compositionally biased region" description="Pro residues" evidence="1">
    <location>
        <begin position="81"/>
        <end position="90"/>
    </location>
</feature>
<dbReference type="HOGENOM" id="CLU_2328558_0_0_0"/>
<evidence type="ECO:0000313" key="3">
    <source>
        <dbReference type="EMBL" id="CBK40554.1"/>
    </source>
</evidence>
<dbReference type="STRING" id="330214.NIDE0787"/>
<accession>D8PBE5</accession>